<dbReference type="InterPro" id="IPR015920">
    <property type="entry name" value="Cellobiose_DH-like_cyt"/>
</dbReference>
<gene>
    <name evidence="12" type="ORF">ACLA_059690</name>
</gene>
<feature type="chain" id="PRO_5002632764" description="Cellobiose dehydrogenase" evidence="9">
    <location>
        <begin position="24"/>
        <end position="442"/>
    </location>
</feature>
<dbReference type="PROSITE" id="PS51257">
    <property type="entry name" value="PROKAR_LIPOPROTEIN"/>
    <property type="match status" value="1"/>
</dbReference>
<evidence type="ECO:0000256" key="9">
    <source>
        <dbReference type="SAM" id="SignalP"/>
    </source>
</evidence>
<keyword evidence="2" id="KW-0813">Transport</keyword>
<dbReference type="Gene3D" id="2.60.40.1210">
    <property type="entry name" value="Cellobiose dehydrogenase, cytochrome domain"/>
    <property type="match status" value="1"/>
</dbReference>
<feature type="transmembrane region" description="Helical" evidence="8">
    <location>
        <begin position="332"/>
        <end position="352"/>
    </location>
</feature>
<dbReference type="SMART" id="SM00665">
    <property type="entry name" value="B561"/>
    <property type="match status" value="1"/>
</dbReference>
<dbReference type="Proteomes" id="UP000006701">
    <property type="component" value="Unassembled WGS sequence"/>
</dbReference>
<dbReference type="Pfam" id="PF16010">
    <property type="entry name" value="CDH-cyt"/>
    <property type="match status" value="1"/>
</dbReference>
<accession>A1C4G2</accession>
<dbReference type="OMA" id="KSPWIWA"/>
<dbReference type="EMBL" id="DS026990">
    <property type="protein sequence ID" value="EAW15302.1"/>
    <property type="molecule type" value="Genomic_DNA"/>
</dbReference>
<dbReference type="OrthoDB" id="19261at2759"/>
<evidence type="ECO:0000259" key="10">
    <source>
        <dbReference type="SMART" id="SM00664"/>
    </source>
</evidence>
<protein>
    <recommendedName>
        <fullName evidence="14">Cellobiose dehydrogenase</fullName>
    </recommendedName>
</protein>
<dbReference type="CDD" id="cd09630">
    <property type="entry name" value="CDH_like_cytochrome"/>
    <property type="match status" value="1"/>
</dbReference>
<evidence type="ECO:0000313" key="13">
    <source>
        <dbReference type="Proteomes" id="UP000006701"/>
    </source>
</evidence>
<dbReference type="PANTHER" id="PTHR47797:SF1">
    <property type="entry name" value="CYTOCHROME B561 DOMAIN-CONTAINING PROTEIN-RELATED"/>
    <property type="match status" value="1"/>
</dbReference>
<evidence type="ECO:0000256" key="3">
    <source>
        <dbReference type="ARBA" id="ARBA00022692"/>
    </source>
</evidence>
<feature type="domain" description="Cytochrome b561" evidence="11">
    <location>
        <begin position="225"/>
        <end position="349"/>
    </location>
</feature>
<evidence type="ECO:0000256" key="7">
    <source>
        <dbReference type="SAM" id="MobiDB-lite"/>
    </source>
</evidence>
<evidence type="ECO:0000256" key="4">
    <source>
        <dbReference type="ARBA" id="ARBA00022982"/>
    </source>
</evidence>
<feature type="transmembrane region" description="Helical" evidence="8">
    <location>
        <begin position="364"/>
        <end position="384"/>
    </location>
</feature>
<dbReference type="InterPro" id="IPR006593">
    <property type="entry name" value="Cyt_b561/ferric_Rdtase_TM"/>
</dbReference>
<organism evidence="12 13">
    <name type="scientific">Aspergillus clavatus (strain ATCC 1007 / CBS 513.65 / DSM 816 / NCTC 3887 / NRRL 1 / QM 1276 / 107)</name>
    <dbReference type="NCBI Taxonomy" id="344612"/>
    <lineage>
        <taxon>Eukaryota</taxon>
        <taxon>Fungi</taxon>
        <taxon>Dikarya</taxon>
        <taxon>Ascomycota</taxon>
        <taxon>Pezizomycotina</taxon>
        <taxon>Eurotiomycetes</taxon>
        <taxon>Eurotiomycetidae</taxon>
        <taxon>Eurotiales</taxon>
        <taxon>Aspergillaceae</taxon>
        <taxon>Aspergillus</taxon>
        <taxon>Aspergillus subgen. Fumigati</taxon>
    </lineage>
</organism>
<proteinExistence type="predicted"/>
<dbReference type="eggNOG" id="ENOG502R8BJ">
    <property type="taxonomic scope" value="Eukaryota"/>
</dbReference>
<keyword evidence="9" id="KW-0732">Signal</keyword>
<keyword evidence="5 8" id="KW-1133">Transmembrane helix</keyword>
<dbReference type="InterPro" id="IPR005018">
    <property type="entry name" value="DOMON_domain"/>
</dbReference>
<comment type="subcellular location">
    <subcellularLocation>
        <location evidence="1">Membrane</location>
    </subcellularLocation>
</comment>
<feature type="signal peptide" evidence="9">
    <location>
        <begin position="1"/>
        <end position="23"/>
    </location>
</feature>
<keyword evidence="4" id="KW-0249">Electron transport</keyword>
<feature type="transmembrane region" description="Helical" evidence="8">
    <location>
        <begin position="262"/>
        <end position="281"/>
    </location>
</feature>
<evidence type="ECO:0008006" key="14">
    <source>
        <dbReference type="Google" id="ProtNLM"/>
    </source>
</evidence>
<keyword evidence="6 8" id="KW-0472">Membrane</keyword>
<dbReference type="SUPFAM" id="SSF49344">
    <property type="entry name" value="CBD9-like"/>
    <property type="match status" value="1"/>
</dbReference>
<evidence type="ECO:0000256" key="1">
    <source>
        <dbReference type="ARBA" id="ARBA00004370"/>
    </source>
</evidence>
<keyword evidence="3 8" id="KW-0812">Transmembrane</keyword>
<dbReference type="AlphaFoldDB" id="A1C4G2"/>
<dbReference type="PANTHER" id="PTHR47797">
    <property type="entry name" value="DEHYDROGENASE, PUTATIVE (AFU_ORTHOLOGUE AFUA_8G05805)-RELATED"/>
    <property type="match status" value="1"/>
</dbReference>
<feature type="domain" description="DOMON" evidence="10">
    <location>
        <begin position="66"/>
        <end position="156"/>
    </location>
</feature>
<dbReference type="VEuPathDB" id="FungiDB:ACLA_059690"/>
<name>A1C4G2_ASPCL</name>
<dbReference type="GO" id="GO:0016020">
    <property type="term" value="C:membrane"/>
    <property type="evidence" value="ECO:0007669"/>
    <property type="project" value="UniProtKB-SubCell"/>
</dbReference>
<dbReference type="KEGG" id="act:ACLA_059690"/>
<dbReference type="HOGENOM" id="CLU_031471_1_0_1"/>
<feature type="transmembrane region" description="Helical" evidence="8">
    <location>
        <begin position="293"/>
        <end position="312"/>
    </location>
</feature>
<evidence type="ECO:0000256" key="8">
    <source>
        <dbReference type="SAM" id="Phobius"/>
    </source>
</evidence>
<evidence type="ECO:0000313" key="12">
    <source>
        <dbReference type="EMBL" id="EAW15302.1"/>
    </source>
</evidence>
<dbReference type="GeneID" id="4708997"/>
<dbReference type="STRING" id="344612.A1C4G2"/>
<dbReference type="Gene3D" id="1.20.120.1770">
    <property type="match status" value="1"/>
</dbReference>
<dbReference type="SMART" id="SM00664">
    <property type="entry name" value="DoH"/>
    <property type="match status" value="1"/>
</dbReference>
<evidence type="ECO:0000256" key="2">
    <source>
        <dbReference type="ARBA" id="ARBA00022448"/>
    </source>
</evidence>
<evidence type="ECO:0000256" key="5">
    <source>
        <dbReference type="ARBA" id="ARBA00022989"/>
    </source>
</evidence>
<feature type="region of interest" description="Disordered" evidence="7">
    <location>
        <begin position="409"/>
        <end position="442"/>
    </location>
</feature>
<evidence type="ECO:0000256" key="6">
    <source>
        <dbReference type="ARBA" id="ARBA00023136"/>
    </source>
</evidence>
<evidence type="ECO:0000259" key="11">
    <source>
        <dbReference type="SMART" id="SM00665"/>
    </source>
</evidence>
<dbReference type="CDD" id="cd08760">
    <property type="entry name" value="Cyt_b561_FRRS1_like"/>
    <property type="match status" value="1"/>
</dbReference>
<keyword evidence="13" id="KW-1185">Reference proteome</keyword>
<feature type="transmembrane region" description="Helical" evidence="8">
    <location>
        <begin position="223"/>
        <end position="250"/>
    </location>
</feature>
<reference evidence="12 13" key="1">
    <citation type="journal article" date="2008" name="PLoS Genet.">
        <title>Genomic islands in the pathogenic filamentous fungus Aspergillus fumigatus.</title>
        <authorList>
            <person name="Fedorova N.D."/>
            <person name="Khaldi N."/>
            <person name="Joardar V.S."/>
            <person name="Maiti R."/>
            <person name="Amedeo P."/>
            <person name="Anderson M.J."/>
            <person name="Crabtree J."/>
            <person name="Silva J.C."/>
            <person name="Badger J.H."/>
            <person name="Albarraq A."/>
            <person name="Angiuoli S."/>
            <person name="Bussey H."/>
            <person name="Bowyer P."/>
            <person name="Cotty P.J."/>
            <person name="Dyer P.S."/>
            <person name="Egan A."/>
            <person name="Galens K."/>
            <person name="Fraser-Liggett C.M."/>
            <person name="Haas B.J."/>
            <person name="Inman J.M."/>
            <person name="Kent R."/>
            <person name="Lemieux S."/>
            <person name="Malavazi I."/>
            <person name="Orvis J."/>
            <person name="Roemer T."/>
            <person name="Ronning C.M."/>
            <person name="Sundaram J.P."/>
            <person name="Sutton G."/>
            <person name="Turner G."/>
            <person name="Venter J.C."/>
            <person name="White O.R."/>
            <person name="Whitty B.R."/>
            <person name="Youngman P."/>
            <person name="Wolfe K.H."/>
            <person name="Goldman G.H."/>
            <person name="Wortman J.R."/>
            <person name="Jiang B."/>
            <person name="Denning D.W."/>
            <person name="Nierman W.C."/>
        </authorList>
    </citation>
    <scope>NUCLEOTIDE SEQUENCE [LARGE SCALE GENOMIC DNA]</scope>
    <source>
        <strain evidence="13">ATCC 1007 / CBS 513.65 / DSM 816 / NCTC 3887 / NRRL 1</strain>
    </source>
</reference>
<sequence>MTFRIHTWARLAIALSLFTGCEANPALFHPQGRDDISFTVAVSNATNSSGTDALFLQIQAPSTVQWVALGQGDQMAGARIFLVYASSRTNVTVSPRTGTGHVPPEFDPEIPISLLSGTGINDGVLTARFECQNCLDGHGGTANSTDAISRWIWAYKNGSPIESDDTLATIDFHDSFGGAVVDLSCAQSTFDRDRDPFSNASSDCAHSIDELASSENYSLSTMAIAHGCLMSVAFVLLFPIFALLVPLSAVMPMPVMVVHAPLQGLALAIAIAGFGLGLKLWSDGGSPPAAHPVIGTVAVASLALIQPSLGLLQHKHFKRTGQKSWFAYVHRWFGRGMIALGIINGGIGLWWLGFSTGPLRTGTIVYGVVAGIVSVIYAGVHIYIGIGGAEQFEDAHGVEHQDGLPAEMRQSATTNGGAQLPDDIPRTGEYLIGEPTEQSFKL</sequence>
<dbReference type="RefSeq" id="XP_001276728.1">
    <property type="nucleotide sequence ID" value="XM_001276727.1"/>
</dbReference>